<dbReference type="InterPro" id="IPR033885">
    <property type="entry name" value="AlkB/XylM"/>
</dbReference>
<keyword evidence="5 12" id="KW-0812">Transmembrane</keyword>
<evidence type="ECO:0000256" key="3">
    <source>
        <dbReference type="ARBA" id="ARBA00022475"/>
    </source>
</evidence>
<dbReference type="GO" id="GO:0005886">
    <property type="term" value="C:plasma membrane"/>
    <property type="evidence" value="ECO:0007669"/>
    <property type="project" value="UniProtKB-SubCell"/>
</dbReference>
<keyword evidence="9" id="KW-0408">Iron</keyword>
<keyword evidence="8" id="KW-0560">Oxidoreductase</keyword>
<evidence type="ECO:0000256" key="6">
    <source>
        <dbReference type="ARBA" id="ARBA00022723"/>
    </source>
</evidence>
<dbReference type="InterPro" id="IPR005804">
    <property type="entry name" value="FA_desaturase_dom"/>
</dbReference>
<comment type="similarity">
    <text evidence="2">Belongs to the fatty acid desaturase type 1 family. AlkB subfamily.</text>
</comment>
<dbReference type="PANTHER" id="PTHR38674:SF1">
    <property type="entry name" value="ALKANE 1-MONOOXYGENASE 1"/>
    <property type="match status" value="1"/>
</dbReference>
<keyword evidence="11 12" id="KW-0472">Membrane</keyword>
<comment type="caution">
    <text evidence="14">The sequence shown here is derived from an EMBL/GenBank/DDBJ whole genome shotgun (WGS) entry which is preliminary data.</text>
</comment>
<reference evidence="14 15" key="1">
    <citation type="submission" date="2019-04" db="EMBL/GenBank/DDBJ databases">
        <authorList>
            <person name="Feng G."/>
            <person name="Zhang J."/>
            <person name="Zhu H."/>
        </authorList>
    </citation>
    <scope>NUCLEOTIDE SEQUENCE [LARGE SCALE GENOMIC DNA]</scope>
    <source>
        <strain evidence="14 15">JCM 17223</strain>
    </source>
</reference>
<feature type="transmembrane region" description="Helical" evidence="12">
    <location>
        <begin position="30"/>
        <end position="49"/>
    </location>
</feature>
<keyword evidence="15" id="KW-1185">Reference proteome</keyword>
<dbReference type="RefSeq" id="WP_135496970.1">
    <property type="nucleotide sequence ID" value="NZ_SRLD01000010.1"/>
</dbReference>
<keyword evidence="4" id="KW-0997">Cell inner membrane</keyword>
<dbReference type="GO" id="GO:0004497">
    <property type="term" value="F:monooxygenase activity"/>
    <property type="evidence" value="ECO:0007669"/>
    <property type="project" value="UniProtKB-KW"/>
</dbReference>
<feature type="domain" description="Fatty acid desaturase" evidence="13">
    <location>
        <begin position="97"/>
        <end position="312"/>
    </location>
</feature>
<dbReference type="GO" id="GO:0046872">
    <property type="term" value="F:metal ion binding"/>
    <property type="evidence" value="ECO:0007669"/>
    <property type="project" value="UniProtKB-KW"/>
</dbReference>
<evidence type="ECO:0000256" key="5">
    <source>
        <dbReference type="ARBA" id="ARBA00022692"/>
    </source>
</evidence>
<dbReference type="OrthoDB" id="4759734at2"/>
<evidence type="ECO:0000313" key="15">
    <source>
        <dbReference type="Proteomes" id="UP000297739"/>
    </source>
</evidence>
<accession>A0A4Z0PM91</accession>
<keyword evidence="7 12" id="KW-1133">Transmembrane helix</keyword>
<dbReference type="CDD" id="cd03512">
    <property type="entry name" value="Alkane-hydroxylase"/>
    <property type="match status" value="1"/>
</dbReference>
<keyword evidence="3" id="KW-1003">Cell membrane</keyword>
<dbReference type="EMBL" id="SRLD01000010">
    <property type="protein sequence ID" value="TGE17553.1"/>
    <property type="molecule type" value="Genomic_DNA"/>
</dbReference>
<evidence type="ECO:0000256" key="11">
    <source>
        <dbReference type="ARBA" id="ARBA00023136"/>
    </source>
</evidence>
<keyword evidence="6" id="KW-0479">Metal-binding</keyword>
<dbReference type="AlphaFoldDB" id="A0A4Z0PM91"/>
<comment type="subcellular location">
    <subcellularLocation>
        <location evidence="1">Cell inner membrane</location>
        <topology evidence="1">Multi-pass membrane protein</topology>
    </subcellularLocation>
</comment>
<gene>
    <name evidence="14" type="ORF">E5J99_06785</name>
</gene>
<proteinExistence type="inferred from homology"/>
<dbReference type="GO" id="GO:0006629">
    <property type="term" value="P:lipid metabolic process"/>
    <property type="evidence" value="ECO:0007669"/>
    <property type="project" value="InterPro"/>
</dbReference>
<feature type="transmembrane region" description="Helical" evidence="12">
    <location>
        <begin position="101"/>
        <end position="119"/>
    </location>
</feature>
<dbReference type="Proteomes" id="UP000297739">
    <property type="component" value="Unassembled WGS sequence"/>
</dbReference>
<feature type="transmembrane region" description="Helical" evidence="12">
    <location>
        <begin position="7"/>
        <end position="24"/>
    </location>
</feature>
<evidence type="ECO:0000256" key="9">
    <source>
        <dbReference type="ARBA" id="ARBA00023004"/>
    </source>
</evidence>
<evidence type="ECO:0000256" key="4">
    <source>
        <dbReference type="ARBA" id="ARBA00022519"/>
    </source>
</evidence>
<dbReference type="PANTHER" id="PTHR38674">
    <property type="entry name" value="ALKANE 1-MONOOXYGENASE 1"/>
    <property type="match status" value="1"/>
</dbReference>
<evidence type="ECO:0000256" key="1">
    <source>
        <dbReference type="ARBA" id="ARBA00004429"/>
    </source>
</evidence>
<protein>
    <submittedName>
        <fullName evidence="14">Alkane 1-monooxygenase</fullName>
    </submittedName>
</protein>
<keyword evidence="10 14" id="KW-0503">Monooxygenase</keyword>
<feature type="transmembrane region" description="Helical" evidence="12">
    <location>
        <begin position="70"/>
        <end position="89"/>
    </location>
</feature>
<evidence type="ECO:0000256" key="2">
    <source>
        <dbReference type="ARBA" id="ARBA00010823"/>
    </source>
</evidence>
<name>A0A4Z0PM91_9BACT</name>
<evidence type="ECO:0000256" key="12">
    <source>
        <dbReference type="SAM" id="Phobius"/>
    </source>
</evidence>
<organism evidence="14 15">
    <name type="scientific">Hymenobacter elongatus</name>
    <dbReference type="NCBI Taxonomy" id="877208"/>
    <lineage>
        <taxon>Bacteria</taxon>
        <taxon>Pseudomonadati</taxon>
        <taxon>Bacteroidota</taxon>
        <taxon>Cytophagia</taxon>
        <taxon>Cytophagales</taxon>
        <taxon>Hymenobacteraceae</taxon>
        <taxon>Hymenobacter</taxon>
    </lineage>
</organism>
<evidence type="ECO:0000313" key="14">
    <source>
        <dbReference type="EMBL" id="TGE17553.1"/>
    </source>
</evidence>
<sequence length="362" mass="40578">MQFHDLRYILAYLVPACAAAGLALRGPWAWLTPAFVFGLVPLLELWSAAHRAGPGAPATAGRAHHLFFDTLLYGNVPLHLSLVGGLMWVTTHTALTHWETAGLVFSLGICCGALGINVAHELGHRPRRYEQLLAQTLLLSTLYLHFFIEHNRGHHRHVATPHDPATARLHEPFWHFLPRAVWGEYRSAWQLEHERLRRQQRPAVSWANQMLQFQLAQGALVLAVGLVAGPTALLAWLGAAAIGVLLFQLVNYVEHYGLLRQRNATTGVYERVQPQHSWNSEHALGRILLYELTRHSDHHYLASRPYHTLRYQPASPQMPTGYPGMMLLATLPPLWFRTMNPRLPLAGYSEPKAAESGSAVQP</sequence>
<evidence type="ECO:0000256" key="8">
    <source>
        <dbReference type="ARBA" id="ARBA00023002"/>
    </source>
</evidence>
<evidence type="ECO:0000259" key="13">
    <source>
        <dbReference type="Pfam" id="PF00487"/>
    </source>
</evidence>
<evidence type="ECO:0000256" key="10">
    <source>
        <dbReference type="ARBA" id="ARBA00023033"/>
    </source>
</evidence>
<evidence type="ECO:0000256" key="7">
    <source>
        <dbReference type="ARBA" id="ARBA00022989"/>
    </source>
</evidence>
<dbReference type="Pfam" id="PF00487">
    <property type="entry name" value="FA_desaturase"/>
    <property type="match status" value="1"/>
</dbReference>